<keyword evidence="2" id="KW-0378">Hydrolase</keyword>
<accession>A0ABP0GET5</accession>
<evidence type="ECO:0000256" key="1">
    <source>
        <dbReference type="ARBA" id="ARBA00022729"/>
    </source>
</evidence>
<evidence type="ECO:0000313" key="5">
    <source>
        <dbReference type="EMBL" id="CAK8690296.1"/>
    </source>
</evidence>
<evidence type="ECO:0000313" key="6">
    <source>
        <dbReference type="Proteomes" id="UP001642483"/>
    </source>
</evidence>
<dbReference type="Proteomes" id="UP001642483">
    <property type="component" value="Unassembled WGS sequence"/>
</dbReference>
<comment type="caution">
    <text evidence="5">The sequence shown here is derived from an EMBL/GenBank/DDBJ whole genome shotgun (WGS) entry which is preliminary data.</text>
</comment>
<keyword evidence="1 3" id="KW-0732">Signal</keyword>
<dbReference type="Gene3D" id="3.60.21.10">
    <property type="match status" value="1"/>
</dbReference>
<feature type="domain" description="Calcineurin-like phosphoesterase" evidence="4">
    <location>
        <begin position="67"/>
        <end position="135"/>
    </location>
</feature>
<sequence>MKMNLFVVWLPLLVGIVIADQPQTNIPVTLNGDVLNFMMAGDFGGWPAPFYTTPTQITVAEKMGQSADVTKPSFILALGDNFYFLGVKDERDERFKKTFEDVYTAAGLFTPWYPTMGNHDWHGNAHAQLDYSHVSKRWWASVCSAMC</sequence>
<dbReference type="SUPFAM" id="SSF56300">
    <property type="entry name" value="Metallo-dependent phosphatases"/>
    <property type="match status" value="1"/>
</dbReference>
<dbReference type="InterPro" id="IPR051558">
    <property type="entry name" value="Metallophosphoesterase_PAP"/>
</dbReference>
<organism evidence="5 6">
    <name type="scientific">Clavelina lepadiformis</name>
    <name type="common">Light-bulb sea squirt</name>
    <name type="synonym">Ascidia lepadiformis</name>
    <dbReference type="NCBI Taxonomy" id="159417"/>
    <lineage>
        <taxon>Eukaryota</taxon>
        <taxon>Metazoa</taxon>
        <taxon>Chordata</taxon>
        <taxon>Tunicata</taxon>
        <taxon>Ascidiacea</taxon>
        <taxon>Aplousobranchia</taxon>
        <taxon>Clavelinidae</taxon>
        <taxon>Clavelina</taxon>
    </lineage>
</organism>
<feature type="chain" id="PRO_5046259556" description="Calcineurin-like phosphoesterase domain-containing protein" evidence="3">
    <location>
        <begin position="20"/>
        <end position="147"/>
    </location>
</feature>
<dbReference type="PANTHER" id="PTHR10161">
    <property type="entry name" value="TARTRATE-RESISTANT ACID PHOSPHATASE TYPE 5"/>
    <property type="match status" value="1"/>
</dbReference>
<evidence type="ECO:0000256" key="2">
    <source>
        <dbReference type="ARBA" id="ARBA00022801"/>
    </source>
</evidence>
<dbReference type="InterPro" id="IPR004843">
    <property type="entry name" value="Calcineurin-like_PHP"/>
</dbReference>
<proteinExistence type="predicted"/>
<dbReference type="EMBL" id="CAWYQH010000114">
    <property type="protein sequence ID" value="CAK8690296.1"/>
    <property type="molecule type" value="Genomic_DNA"/>
</dbReference>
<reference evidence="5 6" key="1">
    <citation type="submission" date="2024-02" db="EMBL/GenBank/DDBJ databases">
        <authorList>
            <person name="Daric V."/>
            <person name="Darras S."/>
        </authorList>
    </citation>
    <scope>NUCLEOTIDE SEQUENCE [LARGE SCALE GENOMIC DNA]</scope>
</reference>
<dbReference type="PANTHER" id="PTHR10161:SF14">
    <property type="entry name" value="TARTRATE-RESISTANT ACID PHOSPHATASE TYPE 5"/>
    <property type="match status" value="1"/>
</dbReference>
<evidence type="ECO:0000259" key="4">
    <source>
        <dbReference type="Pfam" id="PF00149"/>
    </source>
</evidence>
<dbReference type="InterPro" id="IPR029052">
    <property type="entry name" value="Metallo-depent_PP-like"/>
</dbReference>
<evidence type="ECO:0000256" key="3">
    <source>
        <dbReference type="SAM" id="SignalP"/>
    </source>
</evidence>
<feature type="signal peptide" evidence="3">
    <location>
        <begin position="1"/>
        <end position="19"/>
    </location>
</feature>
<dbReference type="Pfam" id="PF00149">
    <property type="entry name" value="Metallophos"/>
    <property type="match status" value="1"/>
</dbReference>
<protein>
    <recommendedName>
        <fullName evidence="4">Calcineurin-like phosphoesterase domain-containing protein</fullName>
    </recommendedName>
</protein>
<gene>
    <name evidence="5" type="ORF">CVLEPA_LOCUS22923</name>
</gene>
<keyword evidence="6" id="KW-1185">Reference proteome</keyword>
<name>A0ABP0GET5_CLALP</name>